<evidence type="ECO:0000313" key="3">
    <source>
        <dbReference type="EMBL" id="KAK8732973.1"/>
    </source>
</evidence>
<dbReference type="CDD" id="cd00122">
    <property type="entry name" value="MBD"/>
    <property type="match status" value="1"/>
</dbReference>
<accession>A0AAW0WLG0</accession>
<feature type="domain" description="MBD" evidence="2">
    <location>
        <begin position="499"/>
        <end position="570"/>
    </location>
</feature>
<dbReference type="EMBL" id="JARKIK010000055">
    <property type="protein sequence ID" value="KAK8732973.1"/>
    <property type="molecule type" value="Genomic_DNA"/>
</dbReference>
<dbReference type="PROSITE" id="PS50982">
    <property type="entry name" value="MBD"/>
    <property type="match status" value="1"/>
</dbReference>
<dbReference type="Proteomes" id="UP001445076">
    <property type="component" value="Unassembled WGS sequence"/>
</dbReference>
<sequence>MSFSVKMDEMRALQRQDEATLPILQNRPLLDSADNRGSVVSLPHISQRSELKPVEENLIPLFNSKSQNVEKGSISPTDKGNCEIFPLIQEDRHPLSRLKDVEQNTVSKNLRQETAPSFLSKNVKTLDNSVNDVPVVSWRLKCTPGLLEILQSHMQWFRTLISVYCKTRGANFVEATTFADYVHLVKLEAGVAKIFSKHKNKSESIFTTEYLYSQSASYGIHTLNVCHLRDLLTQSPLFVYSAATGLWKKHYLNNDPNILNEEFHWRGILCMRHVWTASIMSQSTNSVQIASLEAVVGKSVMTDHQIFQQICYALHMPRCEEIMESMKSLLVLSSSFTIFEKGRDTAVKNNTTLADTVIANSSSSLNSSKLIYLQKEGNEKQEPCMQMLPKTIKSEDCQTMQPSCPGTEVSQDLTPTFQVTPLATSQRVVVEQNSELASHPQTEDTHQQKHKPMQVEQLGGSRKTVEKNNAPITKKKKSCITKKTCKQQNMSDHLSKILSAPQEQYLAPLLQGWVREVVRRAIAEKKRCDVYYHPPKGRKLRSRVEIVKYLTEENVTGLTIDNFTFYPFCLGFREPYEVIRSAKLCHAFKTKKKVEEERKILKKTIECVTAAMAPLQVPEKKCSTNNDKHNLKENDGFEVISAAGETTGYEDWIQLSSVPQLGAAKFNTREKNGSKKQKKVEEERKILKKTIECVTAAMAPLQVPEKKCSTNNDKHNLKENDGFEVINEAGETTGYEDWIQLSSVTQLGAAKFNTREKNDSKKQVHSCKSSNKYQDLNKVKNILVHGASSNTTLDGKNKNNLMEYESNSEMFLLSTNKNSVCNDLTLARQNKPVLGVSSVLDKINSSDDKLEMGNIEIKSEPQKAKNKVNFLTKNGESKFCTNQKKAEANTQ</sequence>
<dbReference type="SUPFAM" id="SSF54171">
    <property type="entry name" value="DNA-binding domain"/>
    <property type="match status" value="1"/>
</dbReference>
<evidence type="ECO:0000256" key="1">
    <source>
        <dbReference type="SAM" id="MobiDB-lite"/>
    </source>
</evidence>
<organism evidence="3 4">
    <name type="scientific">Cherax quadricarinatus</name>
    <name type="common">Australian red claw crayfish</name>
    <dbReference type="NCBI Taxonomy" id="27406"/>
    <lineage>
        <taxon>Eukaryota</taxon>
        <taxon>Metazoa</taxon>
        <taxon>Ecdysozoa</taxon>
        <taxon>Arthropoda</taxon>
        <taxon>Crustacea</taxon>
        <taxon>Multicrustacea</taxon>
        <taxon>Malacostraca</taxon>
        <taxon>Eumalacostraca</taxon>
        <taxon>Eucarida</taxon>
        <taxon>Decapoda</taxon>
        <taxon>Pleocyemata</taxon>
        <taxon>Astacidea</taxon>
        <taxon>Parastacoidea</taxon>
        <taxon>Parastacidae</taxon>
        <taxon>Cherax</taxon>
    </lineage>
</organism>
<dbReference type="SMART" id="SM00391">
    <property type="entry name" value="MBD"/>
    <property type="match status" value="1"/>
</dbReference>
<feature type="non-terminal residue" evidence="3">
    <location>
        <position position="891"/>
    </location>
</feature>
<protein>
    <recommendedName>
        <fullName evidence="2">MBD domain-containing protein</fullName>
    </recommendedName>
</protein>
<gene>
    <name evidence="3" type="ORF">OTU49_006687</name>
</gene>
<evidence type="ECO:0000259" key="2">
    <source>
        <dbReference type="PROSITE" id="PS50982"/>
    </source>
</evidence>
<reference evidence="3 4" key="1">
    <citation type="journal article" date="2024" name="BMC Genomics">
        <title>Genome assembly of redclaw crayfish (Cherax quadricarinatus) provides insights into its immune adaptation and hypoxia tolerance.</title>
        <authorList>
            <person name="Liu Z."/>
            <person name="Zheng J."/>
            <person name="Li H."/>
            <person name="Fang K."/>
            <person name="Wang S."/>
            <person name="He J."/>
            <person name="Zhou D."/>
            <person name="Weng S."/>
            <person name="Chi M."/>
            <person name="Gu Z."/>
            <person name="He J."/>
            <person name="Li F."/>
            <person name="Wang M."/>
        </authorList>
    </citation>
    <scope>NUCLEOTIDE SEQUENCE [LARGE SCALE GENOMIC DNA]</scope>
    <source>
        <strain evidence="3">ZL_2023a</strain>
    </source>
</reference>
<dbReference type="InterPro" id="IPR001739">
    <property type="entry name" value="Methyl_CpG_DNA-bd"/>
</dbReference>
<evidence type="ECO:0000313" key="4">
    <source>
        <dbReference type="Proteomes" id="UP001445076"/>
    </source>
</evidence>
<dbReference type="GO" id="GO:0003677">
    <property type="term" value="F:DNA binding"/>
    <property type="evidence" value="ECO:0007669"/>
    <property type="project" value="InterPro"/>
</dbReference>
<name>A0AAW0WLG0_CHEQU</name>
<dbReference type="InterPro" id="IPR016177">
    <property type="entry name" value="DNA-bd_dom_sf"/>
</dbReference>
<dbReference type="Pfam" id="PF01429">
    <property type="entry name" value="MBD"/>
    <property type="match status" value="1"/>
</dbReference>
<comment type="caution">
    <text evidence="3">The sequence shown here is derived from an EMBL/GenBank/DDBJ whole genome shotgun (WGS) entry which is preliminary data.</text>
</comment>
<dbReference type="AlphaFoldDB" id="A0AAW0WLG0"/>
<keyword evidence="4" id="KW-1185">Reference proteome</keyword>
<feature type="region of interest" description="Disordered" evidence="1">
    <location>
        <begin position="433"/>
        <end position="466"/>
    </location>
</feature>
<dbReference type="Gene3D" id="3.30.890.10">
    <property type="entry name" value="Methyl-cpg-binding Protein 2, Chain A"/>
    <property type="match status" value="1"/>
</dbReference>
<proteinExistence type="predicted"/>